<feature type="transmembrane region" description="Helical" evidence="6">
    <location>
        <begin position="128"/>
        <end position="149"/>
    </location>
</feature>
<feature type="transmembrane region" description="Helical" evidence="6">
    <location>
        <begin position="350"/>
        <end position="373"/>
    </location>
</feature>
<evidence type="ECO:0000256" key="6">
    <source>
        <dbReference type="SAM" id="Phobius"/>
    </source>
</evidence>
<evidence type="ECO:0000256" key="4">
    <source>
        <dbReference type="ARBA" id="ARBA00022989"/>
    </source>
</evidence>
<name>A0A4Z0ALQ3_9PSED</name>
<feature type="transmembrane region" description="Helical" evidence="6">
    <location>
        <begin position="198"/>
        <end position="221"/>
    </location>
</feature>
<dbReference type="PANTHER" id="PTHR43124:SF4">
    <property type="entry name" value="SUGAR EFFLUX TRANSPORTER"/>
    <property type="match status" value="1"/>
</dbReference>
<evidence type="ECO:0000256" key="1">
    <source>
        <dbReference type="ARBA" id="ARBA00004651"/>
    </source>
</evidence>
<dbReference type="RefSeq" id="WP_135310660.1">
    <property type="nucleotide sequence ID" value="NZ_QUZT01000067.1"/>
</dbReference>
<evidence type="ECO:0000256" key="5">
    <source>
        <dbReference type="ARBA" id="ARBA00023136"/>
    </source>
</evidence>
<feature type="transmembrane region" description="Helical" evidence="6">
    <location>
        <begin position="261"/>
        <end position="280"/>
    </location>
</feature>
<dbReference type="OrthoDB" id="9812189at2"/>
<dbReference type="EMBL" id="QUZT01000067">
    <property type="protein sequence ID" value="TFY87702.1"/>
    <property type="molecule type" value="Genomic_DNA"/>
</dbReference>
<accession>A0A4Z0ALQ3</accession>
<dbReference type="Gene3D" id="1.20.1250.20">
    <property type="entry name" value="MFS general substrate transporter like domains"/>
    <property type="match status" value="1"/>
</dbReference>
<feature type="transmembrane region" description="Helical" evidence="6">
    <location>
        <begin position="40"/>
        <end position="61"/>
    </location>
</feature>
<dbReference type="Pfam" id="PF07690">
    <property type="entry name" value="MFS_1"/>
    <property type="match status" value="1"/>
</dbReference>
<feature type="transmembrane region" description="Helical" evidence="6">
    <location>
        <begin position="323"/>
        <end position="344"/>
    </location>
</feature>
<dbReference type="InterPro" id="IPR050189">
    <property type="entry name" value="MFS_Efflux_Transporters"/>
</dbReference>
<keyword evidence="9" id="KW-1185">Reference proteome</keyword>
<dbReference type="GO" id="GO:0022857">
    <property type="term" value="F:transmembrane transporter activity"/>
    <property type="evidence" value="ECO:0007669"/>
    <property type="project" value="InterPro"/>
</dbReference>
<dbReference type="InterPro" id="IPR011701">
    <property type="entry name" value="MFS"/>
</dbReference>
<protein>
    <submittedName>
        <fullName evidence="8">MFS transporter</fullName>
    </submittedName>
</protein>
<dbReference type="SUPFAM" id="SSF103473">
    <property type="entry name" value="MFS general substrate transporter"/>
    <property type="match status" value="1"/>
</dbReference>
<keyword evidence="2" id="KW-1003">Cell membrane</keyword>
<gene>
    <name evidence="8" type="ORF">DYL61_25670</name>
</gene>
<dbReference type="PANTHER" id="PTHR43124">
    <property type="entry name" value="PURINE EFFLUX PUMP PBUE"/>
    <property type="match status" value="1"/>
</dbReference>
<evidence type="ECO:0000259" key="7">
    <source>
        <dbReference type="PROSITE" id="PS50850"/>
    </source>
</evidence>
<evidence type="ECO:0000313" key="9">
    <source>
        <dbReference type="Proteomes" id="UP000297734"/>
    </source>
</evidence>
<dbReference type="PROSITE" id="PS50850">
    <property type="entry name" value="MFS"/>
    <property type="match status" value="1"/>
</dbReference>
<feature type="transmembrane region" description="Helical" evidence="6">
    <location>
        <begin position="286"/>
        <end position="311"/>
    </location>
</feature>
<reference evidence="8 9" key="1">
    <citation type="journal article" date="2019" name="Syst. Appl. Microbiol.">
        <title>New species of pathogenic Pseudomonas isolated from citrus in Tunisia: Proposal of Pseudomonas kairouanensis sp. nov. and Pseudomonas nabeulensis sp. nov.</title>
        <authorList>
            <person name="Oueslati M."/>
            <person name="Mulet M."/>
            <person name="Gomila M."/>
            <person name="Berge O."/>
            <person name="Hajlaoui M.R."/>
            <person name="Lalucat J."/>
            <person name="Sadfi-Zouaoui N."/>
            <person name="Garcia-Valdes E."/>
        </authorList>
    </citation>
    <scope>NUCLEOTIDE SEQUENCE [LARGE SCALE GENOMIC DNA]</scope>
    <source>
        <strain evidence="8 9">E10B</strain>
    </source>
</reference>
<evidence type="ECO:0000256" key="3">
    <source>
        <dbReference type="ARBA" id="ARBA00022692"/>
    </source>
</evidence>
<dbReference type="CDD" id="cd17324">
    <property type="entry name" value="MFS_NepI_like"/>
    <property type="match status" value="1"/>
</dbReference>
<feature type="transmembrane region" description="Helical" evidence="6">
    <location>
        <begin position="68"/>
        <end position="88"/>
    </location>
</feature>
<proteinExistence type="predicted"/>
<comment type="caution">
    <text evidence="8">The sequence shown here is derived from an EMBL/GenBank/DDBJ whole genome shotgun (WGS) entry which is preliminary data.</text>
</comment>
<dbReference type="Proteomes" id="UP000297734">
    <property type="component" value="Unassembled WGS sequence"/>
</dbReference>
<feature type="domain" description="Major facilitator superfamily (MFS) profile" evidence="7">
    <location>
        <begin position="3"/>
        <end position="378"/>
    </location>
</feature>
<evidence type="ECO:0000256" key="2">
    <source>
        <dbReference type="ARBA" id="ARBA00022475"/>
    </source>
</evidence>
<keyword evidence="4 6" id="KW-1133">Transmembrane helix</keyword>
<sequence length="381" mass="40455">MQRLLVLMLGAFVAQTTEYLPIGLLSRIAEDLGVSEARTGTLVTGYAWVAAITAIPFTLAAQRIPRRILFLGLLGIISATNALAAFATTLPLLISLRLVTALTHGVFWSMIAAYAVRLYPDMPASRATAWVLGGISLALVVGGPIATAIGQWMGWRFAFTAYFLLGCATLWLEYQYLPQWESDSSLRQARGSLQGTAILYLAALVSMLAVTAHFVGYTYVVPILKGVSQLPEVQHALVLMVFGIAGAVGTWLAGWLSVKPFLMALLATVGVASSQAFILFLNSAEIWIWLEMALWGMSVAILIVGLQSWVIEIAPDRADVASSLYVAAFNLGIGSGALFGGIALSNAGSGAALMTGAMLGGLASLTFVGPWGIQRRRRTAA</sequence>
<feature type="transmembrane region" description="Helical" evidence="6">
    <location>
        <begin position="155"/>
        <end position="177"/>
    </location>
</feature>
<dbReference type="InterPro" id="IPR036259">
    <property type="entry name" value="MFS_trans_sf"/>
</dbReference>
<keyword evidence="3 6" id="KW-0812">Transmembrane</keyword>
<organism evidence="8 9">
    <name type="scientific">Pseudomonas nabeulensis</name>
    <dbReference type="NCBI Taxonomy" id="2293833"/>
    <lineage>
        <taxon>Bacteria</taxon>
        <taxon>Pseudomonadati</taxon>
        <taxon>Pseudomonadota</taxon>
        <taxon>Gammaproteobacteria</taxon>
        <taxon>Pseudomonadales</taxon>
        <taxon>Pseudomonadaceae</taxon>
        <taxon>Pseudomonas</taxon>
    </lineage>
</organism>
<dbReference type="InterPro" id="IPR020846">
    <property type="entry name" value="MFS_dom"/>
</dbReference>
<keyword evidence="5 6" id="KW-0472">Membrane</keyword>
<dbReference type="AlphaFoldDB" id="A0A4Z0ALQ3"/>
<dbReference type="GO" id="GO:0005886">
    <property type="term" value="C:plasma membrane"/>
    <property type="evidence" value="ECO:0007669"/>
    <property type="project" value="UniProtKB-SubCell"/>
</dbReference>
<feature type="transmembrane region" description="Helical" evidence="6">
    <location>
        <begin position="233"/>
        <end position="254"/>
    </location>
</feature>
<comment type="subcellular location">
    <subcellularLocation>
        <location evidence="1">Cell membrane</location>
        <topology evidence="1">Multi-pass membrane protein</topology>
    </subcellularLocation>
</comment>
<evidence type="ECO:0000313" key="8">
    <source>
        <dbReference type="EMBL" id="TFY87702.1"/>
    </source>
</evidence>
<feature type="transmembrane region" description="Helical" evidence="6">
    <location>
        <begin position="94"/>
        <end position="116"/>
    </location>
</feature>